<evidence type="ECO:0000313" key="1">
    <source>
        <dbReference type="EMBL" id="KQL27349.1"/>
    </source>
</evidence>
<gene>
    <name evidence="1" type="ORF">AN957_01625</name>
</gene>
<dbReference type="AlphaFoldDB" id="A0A0Q3TWL9"/>
<keyword evidence="2" id="KW-1185">Reference proteome</keyword>
<name>A0A0Q3TWL9_9BACI</name>
<proteinExistence type="predicted"/>
<dbReference type="Proteomes" id="UP000050996">
    <property type="component" value="Unassembled WGS sequence"/>
</dbReference>
<evidence type="ECO:0000313" key="2">
    <source>
        <dbReference type="Proteomes" id="UP000050996"/>
    </source>
</evidence>
<comment type="caution">
    <text evidence="1">The sequence shown here is derived from an EMBL/GenBank/DDBJ whole genome shotgun (WGS) entry which is preliminary data.</text>
</comment>
<dbReference type="STRING" id="1637975.AN957_01625"/>
<sequence>MSTYTNWNSFLPFFSASSTQDYLKNCYQQRNLERAEINSYEKSYPFIYYLEHGQIYYKQAELAPLIIQPILLFYGFVHLIKACILTIDPNYPETTSVLAHGVSTRKKKKQQYQFFQDEVKIQKSGLFPYMAEKMFHMKQLEGEKATMEELLMQIPELNSFFSRLEGKNTFLQINKQKDLLSISKCILDEYHMTESRFIEYWKTKSISEIIFEDSNEDFINFKYPQLHIDKILPLKFSLEDNQLAFPLRQSALNNFPELLIHYLLLYNLSMIARYETEWWSETIKIMPNLDYPFILSFLNMTSRKGPFLIYQFLMKERQLLY</sequence>
<dbReference type="Pfam" id="PF14175">
    <property type="entry name" value="YaaC"/>
    <property type="match status" value="1"/>
</dbReference>
<reference evidence="1 2" key="1">
    <citation type="submission" date="2015-09" db="EMBL/GenBank/DDBJ databases">
        <title>Genome sequencing project for genomic taxonomy and phylogenomics of Bacillus-like bacteria.</title>
        <authorList>
            <person name="Liu B."/>
            <person name="Wang J."/>
            <person name="Zhu Y."/>
            <person name="Liu G."/>
            <person name="Chen Q."/>
            <person name="Chen Z."/>
            <person name="Lan J."/>
            <person name="Che J."/>
            <person name="Ge C."/>
            <person name="Shi H."/>
            <person name="Pan Z."/>
            <person name="Liu X."/>
        </authorList>
    </citation>
    <scope>NUCLEOTIDE SEQUENCE [LARGE SCALE GENOMIC DNA]</scope>
    <source>
        <strain evidence="1 2">FJAT-18043</strain>
    </source>
</reference>
<accession>A0A0Q3TWL9</accession>
<organism evidence="1 2">
    <name type="scientific">Cytobacillus solani</name>
    <dbReference type="NCBI Taxonomy" id="1637975"/>
    <lineage>
        <taxon>Bacteria</taxon>
        <taxon>Bacillati</taxon>
        <taxon>Bacillota</taxon>
        <taxon>Bacilli</taxon>
        <taxon>Bacillales</taxon>
        <taxon>Bacillaceae</taxon>
        <taxon>Cytobacillus</taxon>
    </lineage>
</organism>
<dbReference type="PATRIC" id="fig|1637975.4.peg.24"/>
<dbReference type="EMBL" id="LJIX01000004">
    <property type="protein sequence ID" value="KQL27349.1"/>
    <property type="molecule type" value="Genomic_DNA"/>
</dbReference>
<protein>
    <recommendedName>
        <fullName evidence="3">YaaC</fullName>
    </recommendedName>
</protein>
<dbReference type="InterPro" id="IPR026988">
    <property type="entry name" value="YaaC-like"/>
</dbReference>
<dbReference type="RefSeq" id="WP_056681967.1">
    <property type="nucleotide sequence ID" value="NZ_CP085712.1"/>
</dbReference>
<evidence type="ECO:0008006" key="3">
    <source>
        <dbReference type="Google" id="ProtNLM"/>
    </source>
</evidence>